<evidence type="ECO:0000313" key="1">
    <source>
        <dbReference type="EMBL" id="EET04057.1"/>
    </source>
</evidence>
<proteinExistence type="predicted"/>
<organism evidence="1">
    <name type="scientific">Burkholderia pseudomallei 1710a</name>
    <dbReference type="NCBI Taxonomy" id="320371"/>
    <lineage>
        <taxon>Bacteria</taxon>
        <taxon>Pseudomonadati</taxon>
        <taxon>Pseudomonadota</taxon>
        <taxon>Betaproteobacteria</taxon>
        <taxon>Burkholderiales</taxon>
        <taxon>Burkholderiaceae</taxon>
        <taxon>Burkholderia</taxon>
        <taxon>pseudomallei group</taxon>
    </lineage>
</organism>
<accession>A0A0E1W321</accession>
<dbReference type="HOGENOM" id="CLU_3248424_0_0_4"/>
<reference evidence="1" key="1">
    <citation type="submission" date="2009-05" db="EMBL/GenBank/DDBJ databases">
        <authorList>
            <person name="Harkins D.M."/>
            <person name="DeShazer D."/>
            <person name="Woods D.E."/>
            <person name="Brinkac L.M."/>
            <person name="Brown K.A."/>
            <person name="Hung G.C."/>
            <person name="Tuanyok A."/>
            <person name="Zhang B."/>
            <person name="Nierman W.C."/>
        </authorList>
    </citation>
    <scope>NUCLEOTIDE SEQUENCE [LARGE SCALE GENOMIC DNA]</scope>
    <source>
        <strain evidence="1">1710a</strain>
    </source>
</reference>
<dbReference type="EMBL" id="CM000833">
    <property type="protein sequence ID" value="EET04057.1"/>
    <property type="molecule type" value="Genomic_DNA"/>
</dbReference>
<dbReference type="AlphaFoldDB" id="A0A0E1W321"/>
<name>A0A0E1W321_BURPE</name>
<protein>
    <submittedName>
        <fullName evidence="1">Uncharacterized protein</fullName>
    </submittedName>
</protein>
<gene>
    <name evidence="1" type="ORF">BURPS1710A_A2477</name>
</gene>
<dbReference type="Proteomes" id="UP000001812">
    <property type="component" value="Chromosome II"/>
</dbReference>
<sequence>MISAANFHSYFDRENFTGRFFYFNEFVVRERRVGHLADGLCA</sequence>